<dbReference type="SUPFAM" id="SSF48452">
    <property type="entry name" value="TPR-like"/>
    <property type="match status" value="3"/>
</dbReference>
<feature type="repeat" description="TPR" evidence="3">
    <location>
        <begin position="748"/>
        <end position="781"/>
    </location>
</feature>
<name>A0A1G8K249_9CLOT</name>
<accession>A0A1G8K249</accession>
<organism evidence="5 6">
    <name type="scientific">Proteiniclasticum ruminis</name>
    <dbReference type="NCBI Taxonomy" id="398199"/>
    <lineage>
        <taxon>Bacteria</taxon>
        <taxon>Bacillati</taxon>
        <taxon>Bacillota</taxon>
        <taxon>Clostridia</taxon>
        <taxon>Eubacteriales</taxon>
        <taxon>Clostridiaceae</taxon>
        <taxon>Proteiniclasticum</taxon>
    </lineage>
</organism>
<dbReference type="SMART" id="SM00028">
    <property type="entry name" value="TPR"/>
    <property type="match status" value="8"/>
</dbReference>
<dbReference type="EMBL" id="FNDZ01000002">
    <property type="protein sequence ID" value="SDI37501.1"/>
    <property type="molecule type" value="Genomic_DNA"/>
</dbReference>
<protein>
    <submittedName>
        <fullName evidence="5">NMDA receptor-regulated protein 1</fullName>
    </submittedName>
</protein>
<dbReference type="InterPro" id="IPR021183">
    <property type="entry name" value="NatA_aux_su"/>
</dbReference>
<dbReference type="Pfam" id="PF17128">
    <property type="entry name" value="DUF5107"/>
    <property type="match status" value="1"/>
</dbReference>
<keyword evidence="5" id="KW-0675">Receptor</keyword>
<dbReference type="Gene3D" id="1.25.40.10">
    <property type="entry name" value="Tetratricopeptide repeat domain"/>
    <property type="match status" value="3"/>
</dbReference>
<evidence type="ECO:0000256" key="3">
    <source>
        <dbReference type="PROSITE-ProRule" id="PRU00339"/>
    </source>
</evidence>
<evidence type="ECO:0000259" key="4">
    <source>
        <dbReference type="Pfam" id="PF17128"/>
    </source>
</evidence>
<keyword evidence="2 3" id="KW-0802">TPR repeat</keyword>
<dbReference type="PROSITE" id="PS50005">
    <property type="entry name" value="TPR"/>
    <property type="match status" value="2"/>
</dbReference>
<evidence type="ECO:0000256" key="2">
    <source>
        <dbReference type="ARBA" id="ARBA00022803"/>
    </source>
</evidence>
<proteinExistence type="predicted"/>
<dbReference type="PANTHER" id="PTHR44858">
    <property type="entry name" value="TETRATRICOPEPTIDE REPEAT PROTEIN 6"/>
    <property type="match status" value="1"/>
</dbReference>
<dbReference type="Proteomes" id="UP000183255">
    <property type="component" value="Unassembled WGS sequence"/>
</dbReference>
<dbReference type="InterPro" id="IPR019734">
    <property type="entry name" value="TPR_rpt"/>
</dbReference>
<evidence type="ECO:0000256" key="1">
    <source>
        <dbReference type="ARBA" id="ARBA00022737"/>
    </source>
</evidence>
<evidence type="ECO:0000313" key="5">
    <source>
        <dbReference type="EMBL" id="SDI37501.1"/>
    </source>
</evidence>
<reference evidence="5 6" key="1">
    <citation type="submission" date="2016-10" db="EMBL/GenBank/DDBJ databases">
        <authorList>
            <person name="de Groot N.N."/>
        </authorList>
    </citation>
    <scope>NUCLEOTIDE SEQUENCE [LARGE SCALE GENOMIC DNA]</scope>
    <source>
        <strain evidence="5 6">CGMCC 1.5058</strain>
    </source>
</reference>
<keyword evidence="1" id="KW-0677">Repeat</keyword>
<feature type="repeat" description="TPR" evidence="3">
    <location>
        <begin position="572"/>
        <end position="605"/>
    </location>
</feature>
<feature type="domain" description="DUF5107" evidence="4">
    <location>
        <begin position="42"/>
        <end position="343"/>
    </location>
</feature>
<evidence type="ECO:0000313" key="6">
    <source>
        <dbReference type="Proteomes" id="UP000183255"/>
    </source>
</evidence>
<dbReference type="RefSeq" id="WP_031577729.1">
    <property type="nucleotide sequence ID" value="NZ_FNDZ01000002.1"/>
</dbReference>
<dbReference type="InterPro" id="IPR050498">
    <property type="entry name" value="Ycf3"/>
</dbReference>
<dbReference type="InterPro" id="IPR011990">
    <property type="entry name" value="TPR-like_helical_dom_sf"/>
</dbReference>
<dbReference type="PANTHER" id="PTHR44858:SF1">
    <property type="entry name" value="UDP-N-ACETYLGLUCOSAMINE--PEPTIDE N-ACETYLGLUCOSAMINYLTRANSFERASE SPINDLY-RELATED"/>
    <property type="match status" value="1"/>
</dbReference>
<sequence length="1092" mass="126514">MSTETNAKVWVDKITIPTYPVGKEEKNPIFLDQRVYQGSTGKVYPYAVIESIADEKVDREYTVVYLENEYLKVMILPELGGRIQRAIDKTNGYDFLYYNQVIKPALVGLLGPWISGGIEFNWPQHHRPTTFMPVDYKLNTYEDGSASVVLMDHDRMYGTKVNTEIKLYKDYAYIEIEGQLYNGTSFPQTFLWWANPAIPANEHTQSIFPPDVHAVMDHGKRDVSRFPIATGEYYKYDYSEGVDISYFKNIPVPTSYMAEKSKFDFMGGYDHKKRAGLLHVADHQISPGKKQWTWGNGDFGQAWDRNLTDEDGSYIELMTGVYTDNQPDFTWLKPFERKNFKQYFMPYKELGAVKNASTEVALNILFREGEAEILLYGMKEIEKAVLEVFVGSKLAEKKVLSLSPREIRREVFPLAYESKEEVEIFVKNEDGEVLLSYKEYEQGDIEIPEPAKASEAPEKIMTLEELYLTGLHLEQYRHATFKPEDYYLEGLKRDPLDSRINEAFGVLLFRRGDFENARIHLKNAVKRLTSNNPNPYHSEPLYHLGVLELYYGDEEAALDYFHKAAWSSEQQERAYYYLALLYLKQGKLKKAQEHIDKAITKNTQNIKAQSLKAVIMRKLGDREGAREQISLCRSLDAFDVMARFENSLWSKEDMMFSDVKIEPWILTAFEYGLCGCLDEAVAITKLLKGRHVLAPYYEAYFVALMGREQEGGLLLKDAKEYFVEGYFPNRLEDQIVLEWAVAKEPQEDKARHLLGTLYYDKKQYDKAYQLWVESLAIQEEFPTVHRNLSLLYFNQRKEKDLALKHLERAFQLDASDARVLFELDQLYKKLNRSPEERYSYLNQHLETVYLRDDLLVEYITLLNMRGEPQRALEILSKHQFHPWEGGEGKVTGQYKASLLLLAQKELCSSKMEEASELLKRALVYPENLGEGKLDGSKDNDIYYYLGLCAEGFDENASKVYFEKATLGADHPAGVLYYNDQPAHMILFQGLALEKLGRLKEARKKYFKLLDYAERHHKDEVSIDFFAVSLPDFLVFEEDWTKRNRIHCTYLKGLAYIGFKQDSLAEEALEEVLALQENHADAVLMKNLIVAHK</sequence>
<gene>
    <name evidence="5" type="ORF">SAMN05421804_102178</name>
</gene>
<dbReference type="InterPro" id="IPR033396">
    <property type="entry name" value="DUF5107"/>
</dbReference>
<dbReference type="Pfam" id="PF12569">
    <property type="entry name" value="NatA_aux_su"/>
    <property type="match status" value="1"/>
</dbReference>
<dbReference type="AlphaFoldDB" id="A0A1G8K249"/>